<feature type="compositionally biased region" description="Acidic residues" evidence="1">
    <location>
        <begin position="84"/>
        <end position="93"/>
    </location>
</feature>
<accession>U3AEK5</accession>
<feature type="compositionally biased region" description="Basic and acidic residues" evidence="1">
    <location>
        <begin position="94"/>
        <end position="105"/>
    </location>
</feature>
<dbReference type="NCBIfam" id="NF003713">
    <property type="entry name" value="PRK05325.2-5"/>
    <property type="match status" value="1"/>
</dbReference>
<dbReference type="PANTHER" id="PTHR30510">
    <property type="entry name" value="UPF0229 PROTEIN YEAH"/>
    <property type="match status" value="1"/>
</dbReference>
<dbReference type="EMBL" id="BATA01000053">
    <property type="protein sequence ID" value="GAD53208.1"/>
    <property type="molecule type" value="Genomic_DNA"/>
</dbReference>
<dbReference type="Proteomes" id="UP000016986">
    <property type="component" value="Unassembled WGS sequence"/>
</dbReference>
<sequence length="444" mass="49561">MGLREDLERYREVGERAREDLAAFVQYGDLRPSAEDAISVPVKLVDLPEFAYDERARGGVGRAEDGPPRPGQPVGEPEPAAGDGDGDGDEDGKGDEAGDGHAGHETYEMNPAEFAEALDDRLGLDLEPKGKAVRERTTGDYNDVARTGPKGTLDFERLFKQGLKRTLATDFDEAYVTEALRVADWDVDDVFRWARGQSIPVSRAWLERRASDLDEPDRWDTIDAMEAACEMESTATRVRRDGVEDVALRRDDERYRHPEIREEKRKSVVVVNIRDVSGSMREEKRDLVERTLAPLDWYLSGKYDEAVFCYVAHDAEAWEVERAEFFGLRSGGGTRISAGYEFAAELLEEYPWREWNRYVFAAGDGENSHNDSEERVVPLMAEIDANLHAYVEVQPGTARRSNHGAVVEDAFGGGDDVAVARVHDEGDVLDAIETILASETEADE</sequence>
<evidence type="ECO:0000313" key="3">
    <source>
        <dbReference type="Proteomes" id="UP000016986"/>
    </source>
</evidence>
<reference evidence="2 3" key="1">
    <citation type="submission" date="2013-09" db="EMBL/GenBank/DDBJ databases">
        <title>Whole genome sequencing of Halarchaeum acidiphilum strain MH1-52-1.</title>
        <authorList>
            <person name="Shimane Y."/>
            <person name="Minegishi H."/>
            <person name="Nishi S."/>
            <person name="Echigo A."/>
            <person name="Shuto A."/>
            <person name="Konishi M."/>
            <person name="Ito T."/>
            <person name="Ohkuma M."/>
            <person name="Ohta Y."/>
            <person name="Nagano Y."/>
            <person name="Tsubouchi T."/>
            <person name="Mori K."/>
            <person name="Usui K."/>
            <person name="Kamekura M."/>
            <person name="Usami R."/>
            <person name="Takaki Y."/>
            <person name="Hatada Y."/>
        </authorList>
    </citation>
    <scope>NUCLEOTIDE SEQUENCE [LARGE SCALE GENOMIC DNA]</scope>
    <source>
        <strain evidence="2 3">JCM 16109</strain>
    </source>
</reference>
<gene>
    <name evidence="2" type="ORF">MBEHAL_1968</name>
</gene>
<dbReference type="InterPro" id="IPR006698">
    <property type="entry name" value="UPF0229"/>
</dbReference>
<feature type="compositionally biased region" description="Basic and acidic residues" evidence="1">
    <location>
        <begin position="56"/>
        <end position="67"/>
    </location>
</feature>
<proteinExistence type="predicted"/>
<organism evidence="2 3">
    <name type="scientific">Halarchaeum acidiphilum MH1-52-1</name>
    <dbReference type="NCBI Taxonomy" id="1261545"/>
    <lineage>
        <taxon>Archaea</taxon>
        <taxon>Methanobacteriati</taxon>
        <taxon>Methanobacteriota</taxon>
        <taxon>Stenosarchaea group</taxon>
        <taxon>Halobacteria</taxon>
        <taxon>Halobacteriales</taxon>
        <taxon>Halobacteriaceae</taxon>
    </lineage>
</organism>
<dbReference type="PANTHER" id="PTHR30510:SF2">
    <property type="entry name" value="UPF0229 PROTEIN YEAH"/>
    <property type="match status" value="1"/>
</dbReference>
<dbReference type="SUPFAM" id="SSF53300">
    <property type="entry name" value="vWA-like"/>
    <property type="match status" value="1"/>
</dbReference>
<dbReference type="RefSeq" id="WP_021780467.1">
    <property type="nucleotide sequence ID" value="NZ_BATA01000053.1"/>
</dbReference>
<comment type="caution">
    <text evidence="2">The sequence shown here is derived from an EMBL/GenBank/DDBJ whole genome shotgun (WGS) entry which is preliminary data.</text>
</comment>
<dbReference type="eggNOG" id="arCOG04631">
    <property type="taxonomic scope" value="Archaea"/>
</dbReference>
<evidence type="ECO:0000256" key="1">
    <source>
        <dbReference type="SAM" id="MobiDB-lite"/>
    </source>
</evidence>
<dbReference type="InterPro" id="IPR036465">
    <property type="entry name" value="vWFA_dom_sf"/>
</dbReference>
<name>U3AEK5_9EURY</name>
<feature type="region of interest" description="Disordered" evidence="1">
    <location>
        <begin position="56"/>
        <end position="105"/>
    </location>
</feature>
<evidence type="ECO:0000313" key="2">
    <source>
        <dbReference type="EMBL" id="GAD53208.1"/>
    </source>
</evidence>
<protein>
    <submittedName>
        <fullName evidence="2">UPF0229 protein YeaH</fullName>
    </submittedName>
</protein>
<dbReference type="OrthoDB" id="340824at2157"/>
<dbReference type="Pfam" id="PF04285">
    <property type="entry name" value="DUF444"/>
    <property type="match status" value="1"/>
</dbReference>
<dbReference type="AlphaFoldDB" id="U3AEK5"/>
<keyword evidence="3" id="KW-1185">Reference proteome</keyword>